<keyword evidence="2" id="KW-0418">Kinase</keyword>
<dbReference type="Gene3D" id="1.10.10.10">
    <property type="entry name" value="Winged helix-like DNA-binding domain superfamily/Winged helix DNA-binding domain"/>
    <property type="match status" value="1"/>
</dbReference>
<reference evidence="2 3" key="1">
    <citation type="submission" date="2020-08" db="EMBL/GenBank/DDBJ databases">
        <title>Genomic Encyclopedia of Type Strains, Phase IV (KMG-IV): sequencing the most valuable type-strain genomes for metagenomic binning, comparative biology and taxonomic classification.</title>
        <authorList>
            <person name="Goeker M."/>
        </authorList>
    </citation>
    <scope>NUCLEOTIDE SEQUENCE [LARGE SCALE GENOMIC DNA]</scope>
    <source>
        <strain evidence="2 3">YIM 65646</strain>
    </source>
</reference>
<evidence type="ECO:0000313" key="2">
    <source>
        <dbReference type="EMBL" id="MBB6038846.1"/>
    </source>
</evidence>
<dbReference type="InterPro" id="IPR043129">
    <property type="entry name" value="ATPase_NBD"/>
</dbReference>
<sequence length="397" mass="40708">MSSNPGRPAPSGPFGERTRAEVFALILTDGPLSRVEVAAKLGLSPSTVTRLLPPLLDGDYIRETGRAATALGRPRRLLEVNAARHLVVGVKISPTHVTGVLTDMAARVVGRAETPVPDTLPTTILRATTALTRDLLSGVDTSLVLGIGVGVGGHVGREAGICHTSALLDWHEVPVAAPLAEATGLPVVVENDVNTLVVAERWFGAGRDTRSFAVVTIGPGVGCGLLLGGAMYTGATGMAGEFGHLPLDPAGPKCLCGNHGCLEALASSAAIVRDLAHEGVRVSSAEQAAALARAGNPAAREVYARVGNALGRGLAALVNLLDLELIVLAGEGAAEHDLFGPAMTAGLRAHAFSKAAERPVHIDPATDDLWARGAACLMIGAAVAGPLTPPRVERHHP</sequence>
<organism evidence="2 3">
    <name type="scientific">Phytomonospora endophytica</name>
    <dbReference type="NCBI Taxonomy" id="714109"/>
    <lineage>
        <taxon>Bacteria</taxon>
        <taxon>Bacillati</taxon>
        <taxon>Actinomycetota</taxon>
        <taxon>Actinomycetes</taxon>
        <taxon>Micromonosporales</taxon>
        <taxon>Micromonosporaceae</taxon>
        <taxon>Phytomonospora</taxon>
    </lineage>
</organism>
<protein>
    <submittedName>
        <fullName evidence="2">Putative NBD/HSP70 family sugar kinase</fullName>
    </submittedName>
</protein>
<dbReference type="SUPFAM" id="SSF53067">
    <property type="entry name" value="Actin-like ATPase domain"/>
    <property type="match status" value="1"/>
</dbReference>
<dbReference type="PROSITE" id="PS01125">
    <property type="entry name" value="ROK"/>
    <property type="match status" value="1"/>
</dbReference>
<dbReference type="RefSeq" id="WP_184791695.1">
    <property type="nucleotide sequence ID" value="NZ_BONT01000060.1"/>
</dbReference>
<comment type="caution">
    <text evidence="2">The sequence shown here is derived from an EMBL/GenBank/DDBJ whole genome shotgun (WGS) entry which is preliminary data.</text>
</comment>
<dbReference type="SUPFAM" id="SSF46785">
    <property type="entry name" value="Winged helix' DNA-binding domain"/>
    <property type="match status" value="1"/>
</dbReference>
<evidence type="ECO:0000313" key="3">
    <source>
        <dbReference type="Proteomes" id="UP000548476"/>
    </source>
</evidence>
<accession>A0A841FS18</accession>
<dbReference type="GO" id="GO:0016301">
    <property type="term" value="F:kinase activity"/>
    <property type="evidence" value="ECO:0007669"/>
    <property type="project" value="UniProtKB-KW"/>
</dbReference>
<dbReference type="Pfam" id="PF00480">
    <property type="entry name" value="ROK"/>
    <property type="match status" value="1"/>
</dbReference>
<keyword evidence="3" id="KW-1185">Reference proteome</keyword>
<dbReference type="InterPro" id="IPR036388">
    <property type="entry name" value="WH-like_DNA-bd_sf"/>
</dbReference>
<dbReference type="Gene3D" id="3.30.420.40">
    <property type="match status" value="2"/>
</dbReference>
<comment type="similarity">
    <text evidence="1">Belongs to the ROK (NagC/XylR) family.</text>
</comment>
<evidence type="ECO:0000256" key="1">
    <source>
        <dbReference type="ARBA" id="ARBA00006479"/>
    </source>
</evidence>
<dbReference type="Proteomes" id="UP000548476">
    <property type="component" value="Unassembled WGS sequence"/>
</dbReference>
<dbReference type="EMBL" id="JACHGT010000018">
    <property type="protein sequence ID" value="MBB6038846.1"/>
    <property type="molecule type" value="Genomic_DNA"/>
</dbReference>
<dbReference type="InterPro" id="IPR036390">
    <property type="entry name" value="WH_DNA-bd_sf"/>
</dbReference>
<proteinExistence type="inferred from homology"/>
<dbReference type="InterPro" id="IPR049874">
    <property type="entry name" value="ROK_cs"/>
</dbReference>
<dbReference type="CDD" id="cd00090">
    <property type="entry name" value="HTH_ARSR"/>
    <property type="match status" value="1"/>
</dbReference>
<keyword evidence="2" id="KW-0808">Transferase</keyword>
<dbReference type="Pfam" id="PF13412">
    <property type="entry name" value="HTH_24"/>
    <property type="match status" value="1"/>
</dbReference>
<name>A0A841FS18_9ACTN</name>
<dbReference type="InterPro" id="IPR011991">
    <property type="entry name" value="ArsR-like_HTH"/>
</dbReference>
<dbReference type="InterPro" id="IPR000600">
    <property type="entry name" value="ROK"/>
</dbReference>
<dbReference type="PANTHER" id="PTHR18964">
    <property type="entry name" value="ROK (REPRESSOR, ORF, KINASE) FAMILY"/>
    <property type="match status" value="1"/>
</dbReference>
<dbReference type="AlphaFoldDB" id="A0A841FS18"/>
<dbReference type="PANTHER" id="PTHR18964:SF149">
    <property type="entry name" value="BIFUNCTIONAL UDP-N-ACETYLGLUCOSAMINE 2-EPIMERASE_N-ACETYLMANNOSAMINE KINASE"/>
    <property type="match status" value="1"/>
</dbReference>
<gene>
    <name evidence="2" type="ORF">HNR73_006732</name>
</gene>